<gene>
    <name evidence="2" type="ORF">C5Y83_19945</name>
</gene>
<keyword evidence="1" id="KW-0472">Membrane</keyword>
<organism evidence="2 3">
    <name type="scientific">Blastopirellula marina</name>
    <dbReference type="NCBI Taxonomy" id="124"/>
    <lineage>
        <taxon>Bacteria</taxon>
        <taxon>Pseudomonadati</taxon>
        <taxon>Planctomycetota</taxon>
        <taxon>Planctomycetia</taxon>
        <taxon>Pirellulales</taxon>
        <taxon>Pirellulaceae</taxon>
        <taxon>Blastopirellula</taxon>
    </lineage>
</organism>
<sequence length="340" mass="38351">MPKRRRLGMVRFEGRDLAIRNSSRNRLSWALLTRTFFGCPMLSSDQPTQDDSGLTRLRGEALQKWYAHSSNLSPQQWEAEQKRQEEERSGVAKSFLWFAFPLFFLLAPISGSLLTAIFGVWLVIGSGNFWWRVVLTMGSVVILGLGSPFLYAWLLLILFVSTTLAYASALLLPSFYLLPCRPVQFTLWQIGGCIIILAASMALLRDTGFSLDVFENRRLAVTFFLVGPLVALNVVVASLPMLVPTRYRTAIVFRSSALLVLIVLPIVELVVIHRFLDTRWYHYEFDAFLIMSHLVGPLVVWLLVYTMEGALAFCEVAPPLLGERTVEEDPFSDVIPPSSI</sequence>
<dbReference type="RefSeq" id="WP_105331501.1">
    <property type="nucleotide sequence ID" value="NZ_PUHY01000012.1"/>
</dbReference>
<dbReference type="OrthoDB" id="9990447at2"/>
<proteinExistence type="predicted"/>
<keyword evidence="1" id="KW-0812">Transmembrane</keyword>
<reference evidence="2 3" key="1">
    <citation type="submission" date="2018-02" db="EMBL/GenBank/DDBJ databases">
        <title>Comparative genomes isolates from brazilian mangrove.</title>
        <authorList>
            <person name="Araujo J.E."/>
            <person name="Taketani R.G."/>
            <person name="Silva M.C.P."/>
            <person name="Loureco M.V."/>
            <person name="Andreote F.D."/>
        </authorList>
    </citation>
    <scope>NUCLEOTIDE SEQUENCE [LARGE SCALE GENOMIC DNA]</scope>
    <source>
        <strain evidence="2 3">Hex-1 MGV</strain>
    </source>
</reference>
<dbReference type="Proteomes" id="UP000238322">
    <property type="component" value="Unassembled WGS sequence"/>
</dbReference>
<feature type="transmembrane region" description="Helical" evidence="1">
    <location>
        <begin position="219"/>
        <end position="239"/>
    </location>
</feature>
<feature type="transmembrane region" description="Helical" evidence="1">
    <location>
        <begin position="152"/>
        <end position="178"/>
    </location>
</feature>
<dbReference type="EMBL" id="PUHY01000012">
    <property type="protein sequence ID" value="PQO32490.1"/>
    <property type="molecule type" value="Genomic_DNA"/>
</dbReference>
<comment type="caution">
    <text evidence="2">The sequence shown here is derived from an EMBL/GenBank/DDBJ whole genome shotgun (WGS) entry which is preliminary data.</text>
</comment>
<evidence type="ECO:0000313" key="3">
    <source>
        <dbReference type="Proteomes" id="UP000238322"/>
    </source>
</evidence>
<evidence type="ECO:0000256" key="1">
    <source>
        <dbReference type="SAM" id="Phobius"/>
    </source>
</evidence>
<accession>A0A2S8FKD2</accession>
<feature type="transmembrane region" description="Helical" evidence="1">
    <location>
        <begin position="251"/>
        <end position="275"/>
    </location>
</feature>
<feature type="transmembrane region" description="Helical" evidence="1">
    <location>
        <begin position="95"/>
        <end position="122"/>
    </location>
</feature>
<dbReference type="AlphaFoldDB" id="A0A2S8FKD2"/>
<feature type="transmembrane region" description="Helical" evidence="1">
    <location>
        <begin position="185"/>
        <end position="204"/>
    </location>
</feature>
<keyword evidence="1" id="KW-1133">Transmembrane helix</keyword>
<feature type="transmembrane region" description="Helical" evidence="1">
    <location>
        <begin position="287"/>
        <end position="305"/>
    </location>
</feature>
<name>A0A2S8FKD2_9BACT</name>
<evidence type="ECO:0000313" key="2">
    <source>
        <dbReference type="EMBL" id="PQO32490.1"/>
    </source>
</evidence>
<feature type="transmembrane region" description="Helical" evidence="1">
    <location>
        <begin position="129"/>
        <end position="146"/>
    </location>
</feature>
<protein>
    <submittedName>
        <fullName evidence="2">Uncharacterized protein</fullName>
    </submittedName>
</protein>